<evidence type="ECO:0000313" key="4">
    <source>
        <dbReference type="EMBL" id="RGM00589.1"/>
    </source>
</evidence>
<reference evidence="5 6" key="1">
    <citation type="submission" date="2018-08" db="EMBL/GenBank/DDBJ databases">
        <title>A genome reference for cultivated species of the human gut microbiota.</title>
        <authorList>
            <person name="Zou Y."/>
            <person name="Xue W."/>
            <person name="Luo G."/>
        </authorList>
    </citation>
    <scope>NUCLEOTIDE SEQUENCE [LARGE SCALE GENOMIC DNA]</scope>
    <source>
        <strain evidence="3 5">AF19-13AC</strain>
        <strain evidence="4 6">TF05-11AC</strain>
    </source>
</reference>
<evidence type="ECO:0000259" key="1">
    <source>
        <dbReference type="Pfam" id="PF12706"/>
    </source>
</evidence>
<organism evidence="4 6">
    <name type="scientific">Hungatella hathewayi</name>
    <dbReference type="NCBI Taxonomy" id="154046"/>
    <lineage>
        <taxon>Bacteria</taxon>
        <taxon>Bacillati</taxon>
        <taxon>Bacillota</taxon>
        <taxon>Clostridia</taxon>
        <taxon>Lachnospirales</taxon>
        <taxon>Lachnospiraceae</taxon>
        <taxon>Hungatella</taxon>
    </lineage>
</organism>
<dbReference type="Proteomes" id="UP000261257">
    <property type="component" value="Unassembled WGS sequence"/>
</dbReference>
<dbReference type="OrthoDB" id="9781189at2"/>
<dbReference type="Pfam" id="PF12706">
    <property type="entry name" value="Lactamase_B_2"/>
    <property type="match status" value="1"/>
</dbReference>
<reference evidence="2 7" key="2">
    <citation type="submission" date="2019-09" db="EMBL/GenBank/DDBJ databases">
        <title>Draft genome sequencing of Hungatella hathewayi 123Y-2.</title>
        <authorList>
            <person name="Lv Q."/>
            <person name="Li S."/>
        </authorList>
    </citation>
    <scope>NUCLEOTIDE SEQUENCE [LARGE SCALE GENOMIC DNA]</scope>
    <source>
        <strain evidence="2 7">123Y-2</strain>
    </source>
</reference>
<dbReference type="SUPFAM" id="SSF56281">
    <property type="entry name" value="Metallo-hydrolase/oxidoreductase"/>
    <property type="match status" value="1"/>
</dbReference>
<dbReference type="Proteomes" id="UP000434223">
    <property type="component" value="Unassembled WGS sequence"/>
</dbReference>
<sequence>MEDTMKLQLNGTGASEAFPSLFCTCKYCTEARELGGKNLRRRTSSCIDEKILIDFSADTYALSTQAHVDLSKIHHLIVTHSHADHFFPTDFHYLLPPFCIEPHPFTIYGNSSVHKKFKEEHRDNAALLSHVKFCELTGGVPFFIDDYKITPVSTLHDAKEDCFIYIVEKDSRELLYAHDSTFFPEETWRHLSSHRFSLVVLDCTSIEVGHHFPNHMGLPDNILVKERMQKEGMANENTRFVITHFAHTFNPLHEHTDSLARTNGFIAAFDGMVLDI</sequence>
<dbReference type="Proteomes" id="UP000261023">
    <property type="component" value="Unassembled WGS sequence"/>
</dbReference>
<dbReference type="EMBL" id="WNME01000004">
    <property type="protein sequence ID" value="MUB62924.1"/>
    <property type="molecule type" value="Genomic_DNA"/>
</dbReference>
<evidence type="ECO:0000313" key="5">
    <source>
        <dbReference type="Proteomes" id="UP000261023"/>
    </source>
</evidence>
<dbReference type="Gene3D" id="3.60.15.10">
    <property type="entry name" value="Ribonuclease Z/Hydroxyacylglutathione hydrolase-like"/>
    <property type="match status" value="1"/>
</dbReference>
<feature type="domain" description="Metallo-beta-lactamase" evidence="1">
    <location>
        <begin position="50"/>
        <end position="229"/>
    </location>
</feature>
<protein>
    <recommendedName>
        <fullName evidence="1">Metallo-beta-lactamase domain-containing protein</fullName>
    </recommendedName>
</protein>
<dbReference type="EMBL" id="QSSQ01000025">
    <property type="protein sequence ID" value="RGM00589.1"/>
    <property type="molecule type" value="Genomic_DNA"/>
</dbReference>
<dbReference type="InterPro" id="IPR001279">
    <property type="entry name" value="Metallo-B-lactamas"/>
</dbReference>
<evidence type="ECO:0000313" key="3">
    <source>
        <dbReference type="EMBL" id="RGD71421.1"/>
    </source>
</evidence>
<comment type="caution">
    <text evidence="4">The sequence shown here is derived from an EMBL/GenBank/DDBJ whole genome shotgun (WGS) entry which is preliminary data.</text>
</comment>
<gene>
    <name evidence="3" type="ORF">DWX31_07515</name>
    <name evidence="4" type="ORF">DXC39_20825</name>
    <name evidence="2" type="ORF">GNE07_07620</name>
</gene>
<evidence type="ECO:0000313" key="2">
    <source>
        <dbReference type="EMBL" id="MUB62924.1"/>
    </source>
</evidence>
<dbReference type="InterPro" id="IPR036866">
    <property type="entry name" value="RibonucZ/Hydroxyglut_hydro"/>
</dbReference>
<evidence type="ECO:0000313" key="6">
    <source>
        <dbReference type="Proteomes" id="UP000261257"/>
    </source>
</evidence>
<dbReference type="PANTHER" id="PTHR42663">
    <property type="entry name" value="HYDROLASE C777.06C-RELATED-RELATED"/>
    <property type="match status" value="1"/>
</dbReference>
<name>A0A3E4U2A1_9FIRM</name>
<dbReference type="EMBL" id="QTJW01000004">
    <property type="protein sequence ID" value="RGD71421.1"/>
    <property type="molecule type" value="Genomic_DNA"/>
</dbReference>
<evidence type="ECO:0000313" key="7">
    <source>
        <dbReference type="Proteomes" id="UP000434223"/>
    </source>
</evidence>
<dbReference type="PANTHER" id="PTHR42663:SF6">
    <property type="entry name" value="HYDROLASE C777.06C-RELATED"/>
    <property type="match status" value="1"/>
</dbReference>
<proteinExistence type="predicted"/>
<accession>A0A3E4U2A1</accession>
<dbReference type="AlphaFoldDB" id="A0A3E4U2A1"/>